<feature type="compositionally biased region" description="Low complexity" evidence="5">
    <location>
        <begin position="1"/>
        <end position="15"/>
    </location>
</feature>
<dbReference type="InterPro" id="IPR008854">
    <property type="entry name" value="TPMT"/>
</dbReference>
<organism evidence="6 7">
    <name type="scientific">Leptolyngbya subtilissima DQ-A4</name>
    <dbReference type="NCBI Taxonomy" id="2933933"/>
    <lineage>
        <taxon>Bacteria</taxon>
        <taxon>Bacillati</taxon>
        <taxon>Cyanobacteriota</taxon>
        <taxon>Cyanophyceae</taxon>
        <taxon>Leptolyngbyales</taxon>
        <taxon>Leptolyngbyaceae</taxon>
        <taxon>Leptolyngbya group</taxon>
        <taxon>Leptolyngbya</taxon>
    </lineage>
</organism>
<dbReference type="EMBL" id="JAMPKX010000004">
    <property type="protein sequence ID" value="MEP0947567.1"/>
    <property type="molecule type" value="Genomic_DNA"/>
</dbReference>
<evidence type="ECO:0000256" key="1">
    <source>
        <dbReference type="ARBA" id="ARBA00022553"/>
    </source>
</evidence>
<dbReference type="Proteomes" id="UP001482513">
    <property type="component" value="Unassembled WGS sequence"/>
</dbReference>
<evidence type="ECO:0000313" key="6">
    <source>
        <dbReference type="EMBL" id="MEP0947567.1"/>
    </source>
</evidence>
<feature type="region of interest" description="Disordered" evidence="5">
    <location>
        <begin position="1"/>
        <end position="30"/>
    </location>
</feature>
<dbReference type="InterPro" id="IPR029063">
    <property type="entry name" value="SAM-dependent_MTases_sf"/>
</dbReference>
<comment type="caution">
    <text evidence="6">The sequence shown here is derived from an EMBL/GenBank/DDBJ whole genome shotgun (WGS) entry which is preliminary data.</text>
</comment>
<dbReference type="CDD" id="cd02440">
    <property type="entry name" value="AdoMet_MTases"/>
    <property type="match status" value="1"/>
</dbReference>
<dbReference type="Gene3D" id="3.40.50.150">
    <property type="entry name" value="Vaccinia Virus protein VP39"/>
    <property type="match status" value="1"/>
</dbReference>
<protein>
    <submittedName>
        <fullName evidence="6">TPMT family class I SAM-dependent methyltransferase</fullName>
    </submittedName>
</protein>
<dbReference type="SUPFAM" id="SSF53335">
    <property type="entry name" value="S-adenosyl-L-methionine-dependent methyltransferases"/>
    <property type="match status" value="1"/>
</dbReference>
<dbReference type="PANTHER" id="PTHR32183:SF6">
    <property type="entry name" value="CYSTEINE SULFINATE DESULFINASE_CYSTEINE DESULFURASE AND RELATED ENZYMES"/>
    <property type="match status" value="1"/>
</dbReference>
<gene>
    <name evidence="6" type="ORF">NC992_11855</name>
</gene>
<keyword evidence="1" id="KW-0597">Phosphoprotein</keyword>
<proteinExistence type="predicted"/>
<dbReference type="PROSITE" id="PS51585">
    <property type="entry name" value="SAM_MT_TPMT"/>
    <property type="match status" value="1"/>
</dbReference>
<reference evidence="6 7" key="1">
    <citation type="submission" date="2022-04" db="EMBL/GenBank/DDBJ databases">
        <title>Positive selection, recombination, and allopatry shape intraspecific diversity of widespread and dominant cyanobacteria.</title>
        <authorList>
            <person name="Wei J."/>
            <person name="Shu W."/>
            <person name="Hu C."/>
        </authorList>
    </citation>
    <scope>NUCLEOTIDE SEQUENCE [LARGE SCALE GENOMIC DNA]</scope>
    <source>
        <strain evidence="6 7">DQ-A4</strain>
    </source>
</reference>
<evidence type="ECO:0000256" key="3">
    <source>
        <dbReference type="ARBA" id="ARBA00022679"/>
    </source>
</evidence>
<evidence type="ECO:0000256" key="5">
    <source>
        <dbReference type="SAM" id="MobiDB-lite"/>
    </source>
</evidence>
<evidence type="ECO:0000256" key="4">
    <source>
        <dbReference type="ARBA" id="ARBA00022691"/>
    </source>
</evidence>
<dbReference type="RefSeq" id="WP_190702708.1">
    <property type="nucleotide sequence ID" value="NZ_JAMPKX010000004.1"/>
</dbReference>
<keyword evidence="7" id="KW-1185">Reference proteome</keyword>
<dbReference type="GO" id="GO:0032259">
    <property type="term" value="P:methylation"/>
    <property type="evidence" value="ECO:0007669"/>
    <property type="project" value="UniProtKB-KW"/>
</dbReference>
<evidence type="ECO:0000256" key="2">
    <source>
        <dbReference type="ARBA" id="ARBA00022603"/>
    </source>
</evidence>
<keyword evidence="2 6" id="KW-0489">Methyltransferase</keyword>
<keyword evidence="4" id="KW-0949">S-adenosyl-L-methionine</keyword>
<dbReference type="GO" id="GO:0008168">
    <property type="term" value="F:methyltransferase activity"/>
    <property type="evidence" value="ECO:0007669"/>
    <property type="project" value="UniProtKB-KW"/>
</dbReference>
<name>A0ABV0K6K7_9CYAN</name>
<evidence type="ECO:0000313" key="7">
    <source>
        <dbReference type="Proteomes" id="UP001482513"/>
    </source>
</evidence>
<sequence>MTAQPPSSSLPSLGPDDWEQRYQEGTPRWDLGHPAPAFQTLLNGADAPQPGRAIALGAGRGHDAIFFAQQGFEVTAVDFAPSPIQSLREQAQAQHLSLNLLQKDIFELTPDLAGQFDYAIEHTCFCAIDPALRPDYVALVAELLVPDGELLAVFFTHQRSGGPPFGTTAAEVRQLFEPHFEILTLEPVTNSIPSRQGEEHFGRLRKRG</sequence>
<dbReference type="PANTHER" id="PTHR32183">
    <property type="match status" value="1"/>
</dbReference>
<dbReference type="Pfam" id="PF05724">
    <property type="entry name" value="TPMT"/>
    <property type="match status" value="1"/>
</dbReference>
<accession>A0ABV0K6K7</accession>
<keyword evidence="3" id="KW-0808">Transferase</keyword>